<evidence type="ECO:0000256" key="1">
    <source>
        <dbReference type="SAM" id="SignalP"/>
    </source>
</evidence>
<gene>
    <name evidence="2" type="ORF">HOV93_18270</name>
</gene>
<name>A0A7V8V4D8_9BACT</name>
<keyword evidence="1" id="KW-0732">Signal</keyword>
<evidence type="ECO:0000313" key="2">
    <source>
        <dbReference type="EMBL" id="MBA2114661.1"/>
    </source>
</evidence>
<dbReference type="RefSeq" id="WP_207396118.1">
    <property type="nucleotide sequence ID" value="NZ_JABRWO010000004.1"/>
</dbReference>
<protein>
    <recommendedName>
        <fullName evidence="4">Carboxypeptidase regulatory-like domain-containing protein</fullName>
    </recommendedName>
</protein>
<dbReference type="EMBL" id="JABRWO010000004">
    <property type="protein sequence ID" value="MBA2114661.1"/>
    <property type="molecule type" value="Genomic_DNA"/>
</dbReference>
<evidence type="ECO:0000313" key="3">
    <source>
        <dbReference type="Proteomes" id="UP000551616"/>
    </source>
</evidence>
<evidence type="ECO:0008006" key="4">
    <source>
        <dbReference type="Google" id="ProtNLM"/>
    </source>
</evidence>
<keyword evidence="3" id="KW-1185">Reference proteome</keyword>
<proteinExistence type="predicted"/>
<dbReference type="Proteomes" id="UP000551616">
    <property type="component" value="Unassembled WGS sequence"/>
</dbReference>
<dbReference type="AlphaFoldDB" id="A0A7V8V4D8"/>
<reference evidence="2 3" key="1">
    <citation type="submission" date="2020-05" db="EMBL/GenBank/DDBJ databases">
        <title>Bremerella alba sp. nov., a novel planctomycete isolated from the surface of the macroalga Fucus spiralis.</title>
        <authorList>
            <person name="Godinho O."/>
            <person name="Botelho R."/>
            <person name="Albuquerque L."/>
            <person name="Wiegand S."/>
            <person name="Da Costa M.S."/>
            <person name="Lobo-Da-Cunha A."/>
            <person name="Jogler C."/>
            <person name="Lage O.M."/>
        </authorList>
    </citation>
    <scope>NUCLEOTIDE SEQUENCE [LARGE SCALE GENOMIC DNA]</scope>
    <source>
        <strain evidence="2 3">FF15</strain>
    </source>
</reference>
<accession>A0A7V8V4D8</accession>
<feature type="chain" id="PRO_5030556997" description="Carboxypeptidase regulatory-like domain-containing protein" evidence="1">
    <location>
        <begin position="24"/>
        <end position="144"/>
    </location>
</feature>
<sequence>MNAQALLTLGICFAIVGCFGCGASNTTAVTGSVTFEDGSPLTSGTIIFENSASSSSADIQSDGSFTMGTFSTGDGVVPGTYGVAIASYGGGDEVWDEASQSYKRTSRRVSQVEESFTSPRTSGLTAEVKPGNSSTLDFVVRKPR</sequence>
<feature type="signal peptide" evidence="1">
    <location>
        <begin position="1"/>
        <end position="23"/>
    </location>
</feature>
<comment type="caution">
    <text evidence="2">The sequence shown here is derived from an EMBL/GenBank/DDBJ whole genome shotgun (WGS) entry which is preliminary data.</text>
</comment>
<organism evidence="2 3">
    <name type="scientific">Bremerella alba</name>
    <dbReference type="NCBI Taxonomy" id="980252"/>
    <lineage>
        <taxon>Bacteria</taxon>
        <taxon>Pseudomonadati</taxon>
        <taxon>Planctomycetota</taxon>
        <taxon>Planctomycetia</taxon>
        <taxon>Pirellulales</taxon>
        <taxon>Pirellulaceae</taxon>
        <taxon>Bremerella</taxon>
    </lineage>
</organism>